<dbReference type="FunFam" id="3.30.1520.10:FF:000003">
    <property type="entry name" value="sorting nexin-27 isoform X2"/>
    <property type="match status" value="1"/>
</dbReference>
<dbReference type="AlphaFoldDB" id="A0A7E6F8A8"/>
<organism evidence="10 11">
    <name type="scientific">Octopus sinensis</name>
    <name type="common">East Asian common octopus</name>
    <dbReference type="NCBI Taxonomy" id="2607531"/>
    <lineage>
        <taxon>Eukaryota</taxon>
        <taxon>Metazoa</taxon>
        <taxon>Spiralia</taxon>
        <taxon>Lophotrochozoa</taxon>
        <taxon>Mollusca</taxon>
        <taxon>Cephalopoda</taxon>
        <taxon>Coleoidea</taxon>
        <taxon>Octopodiformes</taxon>
        <taxon>Octopoda</taxon>
        <taxon>Incirrata</taxon>
        <taxon>Octopodidae</taxon>
        <taxon>Octopus</taxon>
    </lineage>
</organism>
<dbReference type="InterPro" id="IPR037827">
    <property type="entry name" value="SNX27_FERM-like_dom"/>
</dbReference>
<dbReference type="InterPro" id="IPR000159">
    <property type="entry name" value="RA_dom"/>
</dbReference>
<evidence type="ECO:0000256" key="5">
    <source>
        <dbReference type="ARBA" id="ARBA00023136"/>
    </source>
</evidence>
<dbReference type="GO" id="GO:0005769">
    <property type="term" value="C:early endosome"/>
    <property type="evidence" value="ECO:0007669"/>
    <property type="project" value="UniProtKB-SubCell"/>
</dbReference>
<dbReference type="Pfam" id="PF00788">
    <property type="entry name" value="RA"/>
    <property type="match status" value="1"/>
</dbReference>
<dbReference type="SMART" id="SM00228">
    <property type="entry name" value="PDZ"/>
    <property type="match status" value="1"/>
</dbReference>
<dbReference type="PANTHER" id="PTHR12431">
    <property type="entry name" value="SORTING NEXIN 17 AND 27"/>
    <property type="match status" value="1"/>
</dbReference>
<evidence type="ECO:0000256" key="1">
    <source>
        <dbReference type="ARBA" id="ARBA00004184"/>
    </source>
</evidence>
<evidence type="ECO:0000259" key="9">
    <source>
        <dbReference type="PROSITE" id="PS50200"/>
    </source>
</evidence>
<dbReference type="Gene3D" id="3.10.20.90">
    <property type="entry name" value="Phosphatidylinositol 3-kinase Catalytic Subunit, Chain A, domain 1"/>
    <property type="match status" value="1"/>
</dbReference>
<dbReference type="Gene3D" id="1.20.80.60">
    <property type="match status" value="1"/>
</dbReference>
<dbReference type="Pfam" id="PF00787">
    <property type="entry name" value="PX"/>
    <property type="match status" value="1"/>
</dbReference>
<dbReference type="GO" id="GO:0032266">
    <property type="term" value="F:phosphatidylinositol-3-phosphate binding"/>
    <property type="evidence" value="ECO:0007669"/>
    <property type="project" value="InterPro"/>
</dbReference>
<gene>
    <name evidence="11" type="primary">LOC115217984</name>
</gene>
<dbReference type="InterPro" id="IPR037833">
    <property type="entry name" value="SNX27_PX"/>
</dbReference>
<evidence type="ECO:0000256" key="6">
    <source>
        <dbReference type="SAM" id="MobiDB-lite"/>
    </source>
</evidence>
<comment type="subcellular location">
    <subcellularLocation>
        <location evidence="2">Early endosome</location>
    </subcellularLocation>
    <subcellularLocation>
        <location evidence="1">Endomembrane system</location>
        <topology evidence="1">Peripheral membrane protein</topology>
    </subcellularLocation>
</comment>
<evidence type="ECO:0000256" key="2">
    <source>
        <dbReference type="ARBA" id="ARBA00004412"/>
    </source>
</evidence>
<evidence type="ECO:0000256" key="4">
    <source>
        <dbReference type="ARBA" id="ARBA00023121"/>
    </source>
</evidence>
<dbReference type="PROSITE" id="PS50195">
    <property type="entry name" value="PX"/>
    <property type="match status" value="1"/>
</dbReference>
<dbReference type="InterPro" id="IPR036871">
    <property type="entry name" value="PX_dom_sf"/>
</dbReference>
<keyword evidence="10" id="KW-1185">Reference proteome</keyword>
<dbReference type="InterPro" id="IPR037835">
    <property type="entry name" value="SNX27_RA"/>
</dbReference>
<dbReference type="InterPro" id="IPR001683">
    <property type="entry name" value="PX_dom"/>
</dbReference>
<feature type="domain" description="PX" evidence="8">
    <location>
        <begin position="144"/>
        <end position="252"/>
    </location>
</feature>
<dbReference type="CDD" id="cd23070">
    <property type="entry name" value="PDZ_SNX27-like"/>
    <property type="match status" value="1"/>
</dbReference>
<dbReference type="CDD" id="cd06886">
    <property type="entry name" value="PX_SNX27"/>
    <property type="match status" value="1"/>
</dbReference>
<dbReference type="PROSITE" id="PS50200">
    <property type="entry name" value="RA"/>
    <property type="match status" value="1"/>
</dbReference>
<dbReference type="SUPFAM" id="SSF64268">
    <property type="entry name" value="PX domain"/>
    <property type="match status" value="1"/>
</dbReference>
<dbReference type="PANTHER" id="PTHR12431:SF19">
    <property type="entry name" value="SORTING NEXIN-27"/>
    <property type="match status" value="1"/>
</dbReference>
<evidence type="ECO:0000313" key="10">
    <source>
        <dbReference type="Proteomes" id="UP000515154"/>
    </source>
</evidence>
<evidence type="ECO:0000256" key="3">
    <source>
        <dbReference type="ARBA" id="ARBA00022753"/>
    </source>
</evidence>
<dbReference type="SMART" id="SM00312">
    <property type="entry name" value="PX"/>
    <property type="match status" value="1"/>
</dbReference>
<dbReference type="CDD" id="cd01777">
    <property type="entry name" value="FERM_F1_SNX27"/>
    <property type="match status" value="1"/>
</dbReference>
<dbReference type="InterPro" id="IPR036034">
    <property type="entry name" value="PDZ_sf"/>
</dbReference>
<feature type="domain" description="Ras-associating" evidence="9">
    <location>
        <begin position="258"/>
        <end position="346"/>
    </location>
</feature>
<name>A0A7E6F8A8_9MOLL</name>
<dbReference type="Gene3D" id="2.30.42.10">
    <property type="match status" value="1"/>
</dbReference>
<dbReference type="InterPro" id="IPR001478">
    <property type="entry name" value="PDZ"/>
</dbReference>
<dbReference type="GO" id="GO:0032456">
    <property type="term" value="P:endocytic recycling"/>
    <property type="evidence" value="ECO:0007669"/>
    <property type="project" value="TreeGrafter"/>
</dbReference>
<dbReference type="GO" id="GO:0006886">
    <property type="term" value="P:intracellular protein transport"/>
    <property type="evidence" value="ECO:0007669"/>
    <property type="project" value="TreeGrafter"/>
</dbReference>
<dbReference type="CDD" id="cd13338">
    <property type="entry name" value="FERM-like_C_SNX27"/>
    <property type="match status" value="1"/>
</dbReference>
<keyword evidence="5" id="KW-0472">Membrane</keyword>
<sequence>MADSDEEGSTPSTPERMMSDHSGPRVVTITKTETGFGFNVRGQVSEGGVLKSINGVLYAPLQHVSAVLEGGAAHRAGIRKGDRILEVNGVNVEGATHRQVVDLIKSGRDNLTLTVISVPERVAERLEPSDDSSGPSLIDYSERRSLPISIPDYQSVENNGEKYVVFNIYMAGRHLCSRRYREFDCLHSQLKREFTDFNFPKLPGKKLFTLSDQQLDARRRGLEQYLEKVCAVRVIGESETVQEFLAASDSHMENGGCNEVELKVSLPDHSLCVVTIRRTDNTEKVYQAVCNKLQIDNTSSKFFYLFETVDYNFERKLQPQEFPHNIYIQNYSTATATCIALRKWVFSLALEMQLSYSEYVSNLLYWQAIDDVSRSLIKAGDRLYELKALQEAAKVNEYLKMARRLDSYGEIVFPHCACDSRKEGHVMASIGIRAFRLQACKEDGSIEPQVVEIKWSDIKNYDIDDETMSFIFEYFRPSRKSRLVRIYSTYFVYMYDSFERIFEELDWQKE</sequence>
<dbReference type="RefSeq" id="XP_036363743.1">
    <property type="nucleotide sequence ID" value="XM_036507850.1"/>
</dbReference>
<dbReference type="FunFam" id="3.10.20.90:FF:000210">
    <property type="entry name" value="Putative Sorting nexin-27"/>
    <property type="match status" value="1"/>
</dbReference>
<reference evidence="11" key="1">
    <citation type="submission" date="2025-08" db="UniProtKB">
        <authorList>
            <consortium name="RefSeq"/>
        </authorList>
    </citation>
    <scope>IDENTIFICATION</scope>
</reference>
<protein>
    <submittedName>
        <fullName evidence="11">Sorting nexin-27 isoform X2</fullName>
    </submittedName>
</protein>
<dbReference type="Pfam" id="PF00595">
    <property type="entry name" value="PDZ"/>
    <property type="match status" value="1"/>
</dbReference>
<keyword evidence="3" id="KW-0967">Endosome</keyword>
<evidence type="ECO:0000259" key="8">
    <source>
        <dbReference type="PROSITE" id="PS50195"/>
    </source>
</evidence>
<dbReference type="GO" id="GO:0007165">
    <property type="term" value="P:signal transduction"/>
    <property type="evidence" value="ECO:0007669"/>
    <property type="project" value="InterPro"/>
</dbReference>
<proteinExistence type="predicted"/>
<keyword evidence="4" id="KW-0446">Lipid-binding</keyword>
<accession>A0A7E6F8A8</accession>
<evidence type="ECO:0000259" key="7">
    <source>
        <dbReference type="PROSITE" id="PS50106"/>
    </source>
</evidence>
<dbReference type="Proteomes" id="UP000515154">
    <property type="component" value="Linkage group LG12"/>
</dbReference>
<dbReference type="SUPFAM" id="SSF50156">
    <property type="entry name" value="PDZ domain-like"/>
    <property type="match status" value="1"/>
</dbReference>
<feature type="domain" description="PDZ" evidence="7">
    <location>
        <begin position="26"/>
        <end position="119"/>
    </location>
</feature>
<feature type="region of interest" description="Disordered" evidence="6">
    <location>
        <begin position="1"/>
        <end position="24"/>
    </location>
</feature>
<dbReference type="Gene3D" id="3.30.1520.10">
    <property type="entry name" value="Phox-like domain"/>
    <property type="match status" value="1"/>
</dbReference>
<dbReference type="FunFam" id="2.30.42.10:FF:000061">
    <property type="entry name" value="sorting nexin-27 isoform X2"/>
    <property type="match status" value="1"/>
</dbReference>
<evidence type="ECO:0000313" key="11">
    <source>
        <dbReference type="RefSeq" id="XP_036363743.1"/>
    </source>
</evidence>
<dbReference type="PROSITE" id="PS50106">
    <property type="entry name" value="PDZ"/>
    <property type="match status" value="1"/>
</dbReference>